<proteinExistence type="predicted"/>
<sequence>MFEHFHIDFAKEGWRVSNFRDELPQMTHWLERQEKVATFETYLDHFEGEQDGVVAAAANTHNSTPLRIILPKKPAHVNQTLVSIQKNHRCPSFSHQLRIYLNSLLNKTDALPRANISSTYLLFDKINVWHGFKFGRNILGNNVESTEEKDWVRAKPARQQGLGGERFDTVVVSHTDEAQSTGMKGMKVGRLRVIFTLPEILRNCTKSSQFQMLFSRATNCFTLAKVELFQRSGGADASGVASATGEYIVQVALRRAWFNISPNGLEEATSEV</sequence>
<gene>
    <name evidence="1" type="ORF">AZE42_10127</name>
</gene>
<keyword evidence="2" id="KW-1185">Reference proteome</keyword>
<organism evidence="1 2">
    <name type="scientific">Rhizopogon vesiculosus</name>
    <dbReference type="NCBI Taxonomy" id="180088"/>
    <lineage>
        <taxon>Eukaryota</taxon>
        <taxon>Fungi</taxon>
        <taxon>Dikarya</taxon>
        <taxon>Basidiomycota</taxon>
        <taxon>Agaricomycotina</taxon>
        <taxon>Agaricomycetes</taxon>
        <taxon>Agaricomycetidae</taxon>
        <taxon>Boletales</taxon>
        <taxon>Suillineae</taxon>
        <taxon>Rhizopogonaceae</taxon>
        <taxon>Rhizopogon</taxon>
    </lineage>
</organism>
<evidence type="ECO:0000313" key="1">
    <source>
        <dbReference type="EMBL" id="OJA09948.1"/>
    </source>
</evidence>
<evidence type="ECO:0000313" key="2">
    <source>
        <dbReference type="Proteomes" id="UP000183567"/>
    </source>
</evidence>
<reference evidence="1 2" key="1">
    <citation type="submission" date="2016-03" db="EMBL/GenBank/DDBJ databases">
        <title>Comparative genomics of the ectomycorrhizal sister species Rhizopogon vinicolor and Rhizopogon vesiculosus (Basidiomycota: Boletales) reveals a divergence of the mating type B locus.</title>
        <authorList>
            <person name="Mujic A.B."/>
            <person name="Kuo A."/>
            <person name="Tritt A."/>
            <person name="Lipzen A."/>
            <person name="Chen C."/>
            <person name="Johnson J."/>
            <person name="Sharma A."/>
            <person name="Barry K."/>
            <person name="Grigoriev I.V."/>
            <person name="Spatafora J.W."/>
        </authorList>
    </citation>
    <scope>NUCLEOTIDE SEQUENCE [LARGE SCALE GENOMIC DNA]</scope>
    <source>
        <strain evidence="1 2">AM-OR11-056</strain>
    </source>
</reference>
<dbReference type="AlphaFoldDB" id="A0A1J8QDW2"/>
<comment type="caution">
    <text evidence="1">The sequence shown here is derived from an EMBL/GenBank/DDBJ whole genome shotgun (WGS) entry which is preliminary data.</text>
</comment>
<name>A0A1J8QDW2_9AGAM</name>
<dbReference type="EMBL" id="LVVM01005701">
    <property type="protein sequence ID" value="OJA09948.1"/>
    <property type="molecule type" value="Genomic_DNA"/>
</dbReference>
<dbReference type="OrthoDB" id="2684278at2759"/>
<protein>
    <submittedName>
        <fullName evidence="1">Uncharacterized protein</fullName>
    </submittedName>
</protein>
<accession>A0A1J8QDW2</accession>
<dbReference type="Proteomes" id="UP000183567">
    <property type="component" value="Unassembled WGS sequence"/>
</dbReference>